<dbReference type="InterPro" id="IPR000182">
    <property type="entry name" value="GNAT_dom"/>
</dbReference>
<evidence type="ECO:0000259" key="1">
    <source>
        <dbReference type="PROSITE" id="PS51186"/>
    </source>
</evidence>
<sequence>MPDLTIRAACGDDIPAITAIYDEAVRTGTASFELVPPNETEMHRRFETLVEGGYPYLVCHGEIDGAARLLGYAYAGAYRPRPAYRTTVENSVYVAAEARRMGVGRQLLTRLIEEATARDFRQMVAVIGDSANVASIELHRSLGFSMVGTLKNVGRKFDRWLDTVDMQRPLGEGAQTSPRG</sequence>
<proteinExistence type="predicted"/>
<dbReference type="AlphaFoldDB" id="A0A2T5V5Q7"/>
<name>A0A2T5V5Q7_9HYPH</name>
<dbReference type="Gene3D" id="3.40.630.30">
    <property type="match status" value="1"/>
</dbReference>
<evidence type="ECO:0000313" key="3">
    <source>
        <dbReference type="Proteomes" id="UP000244081"/>
    </source>
</evidence>
<dbReference type="InterPro" id="IPR016181">
    <property type="entry name" value="Acyl_CoA_acyltransferase"/>
</dbReference>
<dbReference type="GO" id="GO:0016747">
    <property type="term" value="F:acyltransferase activity, transferring groups other than amino-acyl groups"/>
    <property type="evidence" value="ECO:0007669"/>
    <property type="project" value="InterPro"/>
</dbReference>
<dbReference type="EMBL" id="QAYG01000008">
    <property type="protein sequence ID" value="PTW59092.1"/>
    <property type="molecule type" value="Genomic_DNA"/>
</dbReference>
<dbReference type="PANTHER" id="PTHR43072">
    <property type="entry name" value="N-ACETYLTRANSFERASE"/>
    <property type="match status" value="1"/>
</dbReference>
<dbReference type="Proteomes" id="UP000244081">
    <property type="component" value="Unassembled WGS sequence"/>
</dbReference>
<evidence type="ECO:0000313" key="2">
    <source>
        <dbReference type="EMBL" id="PTW59092.1"/>
    </source>
</evidence>
<dbReference type="CDD" id="cd04301">
    <property type="entry name" value="NAT_SF"/>
    <property type="match status" value="1"/>
</dbReference>
<dbReference type="PANTHER" id="PTHR43072:SF8">
    <property type="entry name" value="ACYLTRANSFERASE FABY-RELATED"/>
    <property type="match status" value="1"/>
</dbReference>
<accession>A0A2T5V5Q7</accession>
<dbReference type="Pfam" id="PF13420">
    <property type="entry name" value="Acetyltransf_4"/>
    <property type="match status" value="1"/>
</dbReference>
<protein>
    <submittedName>
        <fullName evidence="2">Phosphinothricin acetyltransferase</fullName>
    </submittedName>
</protein>
<keyword evidence="3" id="KW-1185">Reference proteome</keyword>
<comment type="caution">
    <text evidence="2">The sequence shown here is derived from an EMBL/GenBank/DDBJ whole genome shotgun (WGS) entry which is preliminary data.</text>
</comment>
<organism evidence="2 3">
    <name type="scientific">Breoghania corrubedonensis</name>
    <dbReference type="NCBI Taxonomy" id="665038"/>
    <lineage>
        <taxon>Bacteria</taxon>
        <taxon>Pseudomonadati</taxon>
        <taxon>Pseudomonadota</taxon>
        <taxon>Alphaproteobacteria</taxon>
        <taxon>Hyphomicrobiales</taxon>
        <taxon>Stappiaceae</taxon>
        <taxon>Breoghania</taxon>
    </lineage>
</organism>
<dbReference type="OrthoDB" id="5459937at2"/>
<dbReference type="RefSeq" id="WP_107991152.1">
    <property type="nucleotide sequence ID" value="NZ_QAYG01000008.1"/>
</dbReference>
<feature type="domain" description="N-acetyltransferase" evidence="1">
    <location>
        <begin position="4"/>
        <end position="171"/>
    </location>
</feature>
<keyword evidence="2" id="KW-0808">Transferase</keyword>
<dbReference type="SUPFAM" id="SSF55729">
    <property type="entry name" value="Acyl-CoA N-acyltransferases (Nat)"/>
    <property type="match status" value="1"/>
</dbReference>
<gene>
    <name evidence="2" type="ORF">C8N35_108129</name>
</gene>
<dbReference type="PROSITE" id="PS51186">
    <property type="entry name" value="GNAT"/>
    <property type="match status" value="1"/>
</dbReference>
<reference evidence="2 3" key="1">
    <citation type="submission" date="2018-04" db="EMBL/GenBank/DDBJ databases">
        <title>Genomic Encyclopedia of Archaeal and Bacterial Type Strains, Phase II (KMG-II): from individual species to whole genera.</title>
        <authorList>
            <person name="Goeker M."/>
        </authorList>
    </citation>
    <scope>NUCLEOTIDE SEQUENCE [LARGE SCALE GENOMIC DNA]</scope>
    <source>
        <strain evidence="2 3">DSM 23382</strain>
    </source>
</reference>